<dbReference type="OrthoDB" id="6264546at2759"/>
<evidence type="ECO:0000256" key="4">
    <source>
        <dbReference type="ARBA" id="ARBA00022737"/>
    </source>
</evidence>
<protein>
    <recommendedName>
        <fullName evidence="9">Ig-like domain-containing protein</fullName>
    </recommendedName>
</protein>
<feature type="transmembrane region" description="Helical" evidence="7">
    <location>
        <begin position="662"/>
        <end position="680"/>
    </location>
</feature>
<evidence type="ECO:0000256" key="3">
    <source>
        <dbReference type="ARBA" id="ARBA00022729"/>
    </source>
</evidence>
<dbReference type="InterPro" id="IPR000884">
    <property type="entry name" value="TSP1_rpt"/>
</dbReference>
<dbReference type="FunFam" id="2.20.100.10:FF:000007">
    <property type="entry name" value="Thrombospondin 1"/>
    <property type="match status" value="2"/>
</dbReference>
<keyword evidence="6" id="KW-1015">Disulfide bond</keyword>
<organism evidence="10 11">
    <name type="scientific">Mytilus galloprovincialis</name>
    <name type="common">Mediterranean mussel</name>
    <dbReference type="NCBI Taxonomy" id="29158"/>
    <lineage>
        <taxon>Eukaryota</taxon>
        <taxon>Metazoa</taxon>
        <taxon>Spiralia</taxon>
        <taxon>Lophotrochozoa</taxon>
        <taxon>Mollusca</taxon>
        <taxon>Bivalvia</taxon>
        <taxon>Autobranchia</taxon>
        <taxon>Pteriomorphia</taxon>
        <taxon>Mytilida</taxon>
        <taxon>Mytiloidea</taxon>
        <taxon>Mytilidae</taxon>
        <taxon>Mytilinae</taxon>
        <taxon>Mytilus</taxon>
    </lineage>
</organism>
<dbReference type="Pfam" id="PF00102">
    <property type="entry name" value="Y_phosphatase"/>
    <property type="match status" value="1"/>
</dbReference>
<dbReference type="SUPFAM" id="SSF52799">
    <property type="entry name" value="(Phosphotyrosine protein) phosphatases II"/>
    <property type="match status" value="1"/>
</dbReference>
<keyword evidence="3 8" id="KW-0732">Signal</keyword>
<evidence type="ECO:0000256" key="7">
    <source>
        <dbReference type="SAM" id="Phobius"/>
    </source>
</evidence>
<gene>
    <name evidence="10" type="ORF">MGAL_10B074401</name>
</gene>
<keyword evidence="5" id="KW-0904">Protein phosphatase</keyword>
<dbReference type="InterPro" id="IPR003599">
    <property type="entry name" value="Ig_sub"/>
</dbReference>
<feature type="transmembrane region" description="Helical" evidence="7">
    <location>
        <begin position="687"/>
        <end position="711"/>
    </location>
</feature>
<feature type="chain" id="PRO_5032574330" description="Ig-like domain-containing protein" evidence="8">
    <location>
        <begin position="21"/>
        <end position="717"/>
    </location>
</feature>
<evidence type="ECO:0000256" key="5">
    <source>
        <dbReference type="ARBA" id="ARBA00022912"/>
    </source>
</evidence>
<evidence type="ECO:0000313" key="10">
    <source>
        <dbReference type="EMBL" id="VDI58964.1"/>
    </source>
</evidence>
<dbReference type="InterPro" id="IPR052065">
    <property type="entry name" value="Compl_asym_regulator"/>
</dbReference>
<dbReference type="PRINTS" id="PR01705">
    <property type="entry name" value="TSP1REPEAT"/>
</dbReference>
<comment type="caution">
    <text evidence="10">The sequence shown here is derived from an EMBL/GenBank/DDBJ whole genome shotgun (WGS) entry which is preliminary data.</text>
</comment>
<reference evidence="10" key="1">
    <citation type="submission" date="2018-11" db="EMBL/GenBank/DDBJ databases">
        <authorList>
            <person name="Alioto T."/>
            <person name="Alioto T."/>
        </authorList>
    </citation>
    <scope>NUCLEOTIDE SEQUENCE</scope>
</reference>
<evidence type="ECO:0000256" key="1">
    <source>
        <dbReference type="ARBA" id="ARBA00004613"/>
    </source>
</evidence>
<keyword evidence="7" id="KW-0812">Transmembrane</keyword>
<dbReference type="InterPro" id="IPR029021">
    <property type="entry name" value="Prot-tyrosine_phosphatase-like"/>
</dbReference>
<keyword evidence="7" id="KW-1133">Transmembrane helix</keyword>
<evidence type="ECO:0000259" key="9">
    <source>
        <dbReference type="PROSITE" id="PS50835"/>
    </source>
</evidence>
<dbReference type="SMART" id="SM00209">
    <property type="entry name" value="TSP1"/>
    <property type="match status" value="4"/>
</dbReference>
<dbReference type="AlphaFoldDB" id="A0A8B6G5M3"/>
<evidence type="ECO:0000256" key="2">
    <source>
        <dbReference type="ARBA" id="ARBA00022525"/>
    </source>
</evidence>
<feature type="signal peptide" evidence="8">
    <location>
        <begin position="1"/>
        <end position="20"/>
    </location>
</feature>
<dbReference type="InterPro" id="IPR007110">
    <property type="entry name" value="Ig-like_dom"/>
</dbReference>
<dbReference type="InterPro" id="IPR036383">
    <property type="entry name" value="TSP1_rpt_sf"/>
</dbReference>
<dbReference type="EMBL" id="UYJE01007898">
    <property type="protein sequence ID" value="VDI58964.1"/>
    <property type="molecule type" value="Genomic_DNA"/>
</dbReference>
<accession>A0A8B6G5M3</accession>
<keyword evidence="2" id="KW-0964">Secreted</keyword>
<dbReference type="InterPro" id="IPR036179">
    <property type="entry name" value="Ig-like_dom_sf"/>
</dbReference>
<dbReference type="Gene3D" id="3.90.190.10">
    <property type="entry name" value="Protein tyrosine phosphatase superfamily"/>
    <property type="match status" value="1"/>
</dbReference>
<dbReference type="InterPro" id="IPR013783">
    <property type="entry name" value="Ig-like_fold"/>
</dbReference>
<dbReference type="PANTHER" id="PTHR22906:SF43">
    <property type="entry name" value="PROPERDIN"/>
    <property type="match status" value="1"/>
</dbReference>
<dbReference type="GO" id="GO:0004725">
    <property type="term" value="F:protein tyrosine phosphatase activity"/>
    <property type="evidence" value="ECO:0007669"/>
    <property type="project" value="InterPro"/>
</dbReference>
<dbReference type="Pfam" id="PF00090">
    <property type="entry name" value="TSP_1"/>
    <property type="match status" value="4"/>
</dbReference>
<dbReference type="FunFam" id="2.20.100.10:FF:000002">
    <property type="entry name" value="Unc-5 netrin receptor C"/>
    <property type="match status" value="2"/>
</dbReference>
<dbReference type="SMART" id="SM00409">
    <property type="entry name" value="IG"/>
    <property type="match status" value="1"/>
</dbReference>
<evidence type="ECO:0000256" key="8">
    <source>
        <dbReference type="SAM" id="SignalP"/>
    </source>
</evidence>
<dbReference type="Gene3D" id="2.20.100.10">
    <property type="entry name" value="Thrombospondin type-1 (TSP1) repeat"/>
    <property type="match status" value="4"/>
</dbReference>
<name>A0A8B6G5M3_MYTGA</name>
<feature type="transmembrane region" description="Helical" evidence="7">
    <location>
        <begin position="345"/>
        <end position="367"/>
    </location>
</feature>
<keyword evidence="5" id="KW-0378">Hydrolase</keyword>
<proteinExistence type="predicted"/>
<dbReference type="PROSITE" id="PS50092">
    <property type="entry name" value="TSP1"/>
    <property type="match status" value="4"/>
</dbReference>
<dbReference type="Proteomes" id="UP000596742">
    <property type="component" value="Unassembled WGS sequence"/>
</dbReference>
<dbReference type="PANTHER" id="PTHR22906">
    <property type="entry name" value="PROPERDIN"/>
    <property type="match status" value="1"/>
</dbReference>
<evidence type="ECO:0000256" key="6">
    <source>
        <dbReference type="ARBA" id="ARBA00023157"/>
    </source>
</evidence>
<dbReference type="SUPFAM" id="SSF82895">
    <property type="entry name" value="TSP-1 type 1 repeat"/>
    <property type="match status" value="4"/>
</dbReference>
<dbReference type="Gene3D" id="2.60.40.10">
    <property type="entry name" value="Immunoglobulins"/>
    <property type="match status" value="1"/>
</dbReference>
<dbReference type="PROSITE" id="PS50835">
    <property type="entry name" value="IG_LIKE"/>
    <property type="match status" value="1"/>
</dbReference>
<dbReference type="SUPFAM" id="SSF48726">
    <property type="entry name" value="Immunoglobulin"/>
    <property type="match status" value="1"/>
</dbReference>
<feature type="domain" description="Ig-like" evidence="9">
    <location>
        <begin position="1"/>
        <end position="100"/>
    </location>
</feature>
<comment type="subcellular location">
    <subcellularLocation>
        <location evidence="1">Secreted</location>
    </subcellularLocation>
</comment>
<sequence>MERIVISLVLLFLICYVGDAAIMITENGTNATMNCTTNSASYQWAKLISGSYQNLQTSSKYSFSGKSLTIHNPNQNDSGFYQCLLLRGDSSVSGTESPIELVVKVNGGWSIWSIWSACTVTCEYGTQRRIRICNNPAPAGGGQSCQGSDTNSQTCNANICPPVNGGWSIWSEWGMCTVTCGDGTRIKTRSCNNPLPSGGGLNCQGLNTDSDSCSIFQCPVDGGWSFWGFWGACMATCGNGKNSRKRFCNNPTPANGGTHCQGQEYDNNSCLLPACAVDGGWSPWGSWGACTVTCGNGHQKRRRVCNNPIPANGGVRCQGEEYNNNSCAFSTCAEPEQQPVGSIPIAVGTVSGVLVIIIVIIIIVIYAKRRWYNSEQERNYEKTDITRGKSHIYGETHANHTYQNDLQAAEIEVTAAENTYIDEASLVKKCVVSDLTQRFRNKELFGRSLRAEFKLLQNQASNTKPCNNEYEFVDTGIRKDVNQLNINNSTLKMLYHNNVSVLLEMPQKNLAEQFWTIVEDHCIENVILLVKENEKVEKFYPKLDDIFRMKSLEIYLDSAERTNTNIMLLAFNLQNKTTQKKRNVKMFKTNVCKSLSVEAMCCILGKASEVTDATVLIINSKKTDLSVCGVLAVCLNVIYAIKNGSTFSLLENAMVANKNDRGFFKNFVSCLFIYIVHSKFEVKSRFYFNGVFFIFLMIRIYVDITIVVYIVSVFSAS</sequence>
<keyword evidence="7" id="KW-0472">Membrane</keyword>
<keyword evidence="11" id="KW-1185">Reference proteome</keyword>
<keyword evidence="4" id="KW-0677">Repeat</keyword>
<evidence type="ECO:0000313" key="11">
    <source>
        <dbReference type="Proteomes" id="UP000596742"/>
    </source>
</evidence>
<dbReference type="InterPro" id="IPR000242">
    <property type="entry name" value="PTP_cat"/>
</dbReference>